<feature type="domain" description="HTH HARE-type" evidence="9">
    <location>
        <begin position="696"/>
        <end position="765"/>
    </location>
</feature>
<dbReference type="Pfam" id="PF15612">
    <property type="entry name" value="WHIM1"/>
    <property type="match status" value="1"/>
</dbReference>
<dbReference type="SUPFAM" id="SSF46689">
    <property type="entry name" value="Homeodomain-like"/>
    <property type="match status" value="1"/>
</dbReference>
<sequence>METGSEGESNRNINGQSDGSKKPKRQMKTPFQLGTLEKTYALEMYPSEATRAKLSETLGLTDRQLQMWFCHRRLKDKKEGTVKRAGGDGGESLKPSKQELVVVVSGGGGGGGSDHGSRSRSHRESWSRSRSASGSESESESDSNRFKEPLVHSRAYEVTQKKMMLRRVIECVEVQLGEPLREDGPILGMEFEELPPGAFGTPIVAKKHHGQTNRHSYDGNLFDQSDPRSIKTEVGGVREPVGPNIKHEPYGGVSRLYDSPIGYSSDQRLVVQNGQMPHTSYVSQGQLKGVSLITQKGEMAHLSSPTKDNDFIQPNEEVMQMWRKRKSEDVVGGREGQQSNEKRMRKELEKQDLMRRKREEQMKKEMEKQDRERRKEEERMMREKQRQEERFQREEKREMERREKFLQKESLKAERRRQKEELRKEREAIKLKAAIEKAAARKIAKESMELIEDERLELLELAASSKGLTSIVSLDYETSQNLDSFRDLLCVFPPKSVQVRLKRPFSIHPWIDSEENVGNLLMVWRFCMTFTDVLGLWPFTLDEFVQALHDYDSRLLGEVHIALLKLIIRDIEDVARTPSGGPGTNQYTVANPEGGHPQIVEGAYMWGFDIRNWLKHLNPLTWPEVLRQFALSAGFGPHLKKDKGKRSGLTENDESKGNEDVITMLRNGSAAENAFTLMQEKGVSLQRKSRHRLTPGTVKFAAYHVLCLEGPTGLNVLELAEKIQKTGLRDLTTSKTPDASISVALSRDPILFERIAPSTYCVRPAFRKDPADAEEVISSAKEKIQSYANGILAGVNAEDVEKDEDYECDVAEGTEIDDFGTSSAIEEVKTEEVDVDIKQEYENTGIGASSINQGSSEVDERISGEAWVQGLTEGEYSDLCVEDRLSALVALIGIANEGNIIRVVLEVIIKKNQILKSFCLYFVILYTTLVQDRLDAATAVRKQMWTEAQLDKKRMKEEFISKFQDSSLGEGGQSPLMPTIDNKVNEGILQTGQDSSVGQPTGQNQIHNNGYNTAERSRLQLKAFIGHKAEEMYMYRSLPLGQDRRRNRYWQFVASTSSNDPGSGRIFVELQNGCWRLIDSEEAFDALLTSLDTRGTRESHLHVMLQKIETSFKENIKRNINFPKNTNRNVLISDSTEQSPSFNIELGRNEFEKKNAMKRYQDLETWMWKECLYSSNLSAMTHGKQRCVPLHGVCDFCHACYCFENVNCPICPRCCRPFSSFGGKLSYPEEIRENVGDFNDLCDWDVNDPLRIRLIKSLLTFLEASVPFEALQSSWMDNNRNAWGSKLHCSLSPLDLLQIVTWFESVIKRDHLSLNFETTEELLGTSGVPEKAVSGTGSVPVLPWVPQTTAAVTLRLLELDASISYTPEQKAEIHLVDESNDVLMEKAPLKFTFLKNIGKTVSDTEHGKLIKPPRGGVGGRNRGGKWRQRAAGGGSMSASGSRQNFRDSATMSQVMKQQAHGRGRRTIRRKRIEKTIEEEEEEEEEPMRNFENEEWVNEPVEKMETDDAVNFHISEGEDEEDEDESEDEGDDEHRMEFEMMGNEESLGYGVANNESRWAEVEMSEDEGFKGVEEEEEEEDDDDGIMNDDYVDGDDGRNFKVEDSDSFGSGDFSD</sequence>
<feature type="region of interest" description="Disordered" evidence="6">
    <location>
        <begin position="325"/>
        <end position="403"/>
    </location>
</feature>
<evidence type="ECO:0000259" key="8">
    <source>
        <dbReference type="PROSITE" id="PS50827"/>
    </source>
</evidence>
<feature type="domain" description="DDT" evidence="8">
    <location>
        <begin position="514"/>
        <end position="573"/>
    </location>
</feature>
<dbReference type="InterPro" id="IPR001356">
    <property type="entry name" value="HD"/>
</dbReference>
<feature type="domain" description="Homeobox" evidence="7">
    <location>
        <begin position="19"/>
        <end position="79"/>
    </location>
</feature>
<dbReference type="PROSITE" id="PS51913">
    <property type="entry name" value="HTH_HARE"/>
    <property type="match status" value="1"/>
</dbReference>
<feature type="DNA-binding region" description="Homeobox" evidence="4">
    <location>
        <begin position="21"/>
        <end position="80"/>
    </location>
</feature>
<dbReference type="CDD" id="cd00086">
    <property type="entry name" value="homeodomain"/>
    <property type="match status" value="1"/>
</dbReference>
<name>A0A9R1X225_LACSA</name>
<accession>A0A9R1X225</accession>
<keyword evidence="11" id="KW-1185">Reference proteome</keyword>
<dbReference type="GO" id="GO:0005634">
    <property type="term" value="C:nucleus"/>
    <property type="evidence" value="ECO:0007669"/>
    <property type="project" value="UniProtKB-SubCell"/>
</dbReference>
<feature type="region of interest" description="Disordered" evidence="6">
    <location>
        <begin position="78"/>
        <end position="147"/>
    </location>
</feature>
<evidence type="ECO:0000256" key="2">
    <source>
        <dbReference type="ARBA" id="ARBA00023163"/>
    </source>
</evidence>
<dbReference type="PANTHER" id="PTHR36968">
    <property type="entry name" value="HOMEOBOX-DDT DOMAIN PROTEIN RLT2"/>
    <property type="match status" value="1"/>
</dbReference>
<evidence type="ECO:0000256" key="3">
    <source>
        <dbReference type="ARBA" id="ARBA00023242"/>
    </source>
</evidence>
<dbReference type="InterPro" id="IPR044977">
    <property type="entry name" value="RLT1-3"/>
</dbReference>
<protein>
    <recommendedName>
        <fullName evidence="12">Homeobox domain-containing protein</fullName>
    </recommendedName>
</protein>
<feature type="region of interest" description="Disordered" evidence="6">
    <location>
        <begin position="1405"/>
        <end position="1449"/>
    </location>
</feature>
<feature type="compositionally biased region" description="Basic and acidic residues" evidence="6">
    <location>
        <begin position="340"/>
        <end position="403"/>
    </location>
</feature>
<dbReference type="Pfam" id="PF00046">
    <property type="entry name" value="Homeodomain"/>
    <property type="match status" value="1"/>
</dbReference>
<keyword evidence="2" id="KW-0804">Transcription</keyword>
<evidence type="ECO:0008006" key="12">
    <source>
        <dbReference type="Google" id="ProtNLM"/>
    </source>
</evidence>
<feature type="compositionally biased region" description="Basic and acidic residues" evidence="6">
    <location>
        <begin position="1593"/>
        <end position="1602"/>
    </location>
</feature>
<dbReference type="Gene3D" id="1.10.10.60">
    <property type="entry name" value="Homeodomain-like"/>
    <property type="match status" value="1"/>
</dbReference>
<evidence type="ECO:0000259" key="9">
    <source>
        <dbReference type="PROSITE" id="PS51913"/>
    </source>
</evidence>
<dbReference type="InterPro" id="IPR028941">
    <property type="entry name" value="WHIM2_dom"/>
</dbReference>
<feature type="compositionally biased region" description="Acidic residues" evidence="6">
    <location>
        <begin position="1516"/>
        <end position="1530"/>
    </location>
</feature>
<evidence type="ECO:0000256" key="1">
    <source>
        <dbReference type="ARBA" id="ARBA00004123"/>
    </source>
</evidence>
<dbReference type="Proteomes" id="UP000235145">
    <property type="component" value="Unassembled WGS sequence"/>
</dbReference>
<keyword evidence="4 5" id="KW-0371">Homeobox</keyword>
<evidence type="ECO:0000313" key="10">
    <source>
        <dbReference type="EMBL" id="KAJ0195489.1"/>
    </source>
</evidence>
<dbReference type="InterPro" id="IPR007759">
    <property type="entry name" value="Asxl_HARE-HTH"/>
</dbReference>
<dbReference type="PROSITE" id="PS50071">
    <property type="entry name" value="HOMEOBOX_2"/>
    <property type="match status" value="1"/>
</dbReference>
<dbReference type="PANTHER" id="PTHR36968:SF13">
    <property type="entry name" value="HOMEOBOX-DDT DOMAIN PROTEIN RLT1"/>
    <property type="match status" value="1"/>
</dbReference>
<gene>
    <name evidence="10" type="ORF">LSAT_V11C700351300</name>
</gene>
<dbReference type="InterPro" id="IPR018501">
    <property type="entry name" value="DDT_dom"/>
</dbReference>
<dbReference type="GO" id="GO:0003677">
    <property type="term" value="F:DNA binding"/>
    <property type="evidence" value="ECO:0007669"/>
    <property type="project" value="UniProtKB-UniRule"/>
</dbReference>
<dbReference type="SMART" id="SM00571">
    <property type="entry name" value="DDT"/>
    <property type="match status" value="1"/>
</dbReference>
<dbReference type="EMBL" id="NBSK02000007">
    <property type="protein sequence ID" value="KAJ0195489.1"/>
    <property type="molecule type" value="Genomic_DNA"/>
</dbReference>
<feature type="region of interest" description="Disordered" evidence="6">
    <location>
        <begin position="1"/>
        <end position="33"/>
    </location>
</feature>
<dbReference type="SMART" id="SM00389">
    <property type="entry name" value="HOX"/>
    <property type="match status" value="1"/>
</dbReference>
<evidence type="ECO:0000259" key="7">
    <source>
        <dbReference type="PROSITE" id="PS50071"/>
    </source>
</evidence>
<feature type="region of interest" description="Disordered" evidence="6">
    <location>
        <begin position="640"/>
        <end position="659"/>
    </location>
</feature>
<dbReference type="InterPro" id="IPR028942">
    <property type="entry name" value="WHIM1_dom"/>
</dbReference>
<evidence type="ECO:0000256" key="4">
    <source>
        <dbReference type="PROSITE-ProRule" id="PRU00108"/>
    </source>
</evidence>
<evidence type="ECO:0000256" key="5">
    <source>
        <dbReference type="RuleBase" id="RU000682"/>
    </source>
</evidence>
<proteinExistence type="predicted"/>
<dbReference type="PROSITE" id="PS50827">
    <property type="entry name" value="DDT"/>
    <property type="match status" value="1"/>
</dbReference>
<keyword evidence="3 4" id="KW-0539">Nucleus</keyword>
<feature type="compositionally biased region" description="Acidic residues" evidence="6">
    <location>
        <begin position="1572"/>
        <end position="1592"/>
    </location>
</feature>
<keyword evidence="4 5" id="KW-0238">DNA-binding</keyword>
<feature type="compositionally biased region" description="Gly residues" evidence="6">
    <location>
        <begin position="105"/>
        <end position="114"/>
    </location>
</feature>
<dbReference type="Pfam" id="PF05066">
    <property type="entry name" value="HARE-HTH"/>
    <property type="match status" value="1"/>
</dbReference>
<dbReference type="Pfam" id="PF02791">
    <property type="entry name" value="DDT"/>
    <property type="match status" value="1"/>
</dbReference>
<dbReference type="GO" id="GO:0006357">
    <property type="term" value="P:regulation of transcription by RNA polymerase II"/>
    <property type="evidence" value="ECO:0007669"/>
    <property type="project" value="InterPro"/>
</dbReference>
<feature type="region of interest" description="Disordered" evidence="6">
    <location>
        <begin position="1500"/>
        <end position="1613"/>
    </location>
</feature>
<organism evidence="10 11">
    <name type="scientific">Lactuca sativa</name>
    <name type="common">Garden lettuce</name>
    <dbReference type="NCBI Taxonomy" id="4236"/>
    <lineage>
        <taxon>Eukaryota</taxon>
        <taxon>Viridiplantae</taxon>
        <taxon>Streptophyta</taxon>
        <taxon>Embryophyta</taxon>
        <taxon>Tracheophyta</taxon>
        <taxon>Spermatophyta</taxon>
        <taxon>Magnoliopsida</taxon>
        <taxon>eudicotyledons</taxon>
        <taxon>Gunneridae</taxon>
        <taxon>Pentapetalae</taxon>
        <taxon>asterids</taxon>
        <taxon>campanulids</taxon>
        <taxon>Asterales</taxon>
        <taxon>Asteraceae</taxon>
        <taxon>Cichorioideae</taxon>
        <taxon>Cichorieae</taxon>
        <taxon>Lactucinae</taxon>
        <taxon>Lactuca</taxon>
    </lineage>
</organism>
<evidence type="ECO:0000313" key="11">
    <source>
        <dbReference type="Proteomes" id="UP000235145"/>
    </source>
</evidence>
<comment type="caution">
    <text evidence="10">The sequence shown here is derived from an EMBL/GenBank/DDBJ whole genome shotgun (WGS) entry which is preliminary data.</text>
</comment>
<feature type="compositionally biased region" description="Polar residues" evidence="6">
    <location>
        <begin position="1"/>
        <end position="18"/>
    </location>
</feature>
<evidence type="ECO:0000256" key="6">
    <source>
        <dbReference type="SAM" id="MobiDB-lite"/>
    </source>
</evidence>
<comment type="subcellular location">
    <subcellularLocation>
        <location evidence="1 4 5">Nucleus</location>
    </subcellularLocation>
</comment>
<reference evidence="10 11" key="1">
    <citation type="journal article" date="2017" name="Nat. Commun.">
        <title>Genome assembly with in vitro proximity ligation data and whole-genome triplication in lettuce.</title>
        <authorList>
            <person name="Reyes-Chin-Wo S."/>
            <person name="Wang Z."/>
            <person name="Yang X."/>
            <person name="Kozik A."/>
            <person name="Arikit S."/>
            <person name="Song C."/>
            <person name="Xia L."/>
            <person name="Froenicke L."/>
            <person name="Lavelle D.O."/>
            <person name="Truco M.J."/>
            <person name="Xia R."/>
            <person name="Zhu S."/>
            <person name="Xu C."/>
            <person name="Xu H."/>
            <person name="Xu X."/>
            <person name="Cox K."/>
            <person name="Korf I."/>
            <person name="Meyers B.C."/>
            <person name="Michelmore R.W."/>
        </authorList>
    </citation>
    <scope>NUCLEOTIDE SEQUENCE [LARGE SCALE GENOMIC DNA]</scope>
    <source>
        <strain evidence="11">cv. Salinas</strain>
        <tissue evidence="10">Seedlings</tissue>
    </source>
</reference>
<dbReference type="InterPro" id="IPR009057">
    <property type="entry name" value="Homeodomain-like_sf"/>
</dbReference>
<dbReference type="Pfam" id="PF15613">
    <property type="entry name" value="WSD"/>
    <property type="match status" value="1"/>
</dbReference>